<dbReference type="Proteomes" id="UP000830671">
    <property type="component" value="Chromosome 2"/>
</dbReference>
<evidence type="ECO:0000256" key="5">
    <source>
        <dbReference type="ARBA" id="ARBA00022790"/>
    </source>
</evidence>
<dbReference type="GO" id="GO:0008180">
    <property type="term" value="C:COP9 signalosome"/>
    <property type="evidence" value="ECO:0007669"/>
    <property type="project" value="UniProtKB-KW"/>
</dbReference>
<evidence type="ECO:0000313" key="8">
    <source>
        <dbReference type="EMBL" id="UQC78541.1"/>
    </source>
</evidence>
<dbReference type="GO" id="GO:0000502">
    <property type="term" value="C:proteasome complex"/>
    <property type="evidence" value="ECO:0007669"/>
    <property type="project" value="UniProtKB-KW"/>
</dbReference>
<dbReference type="Gene3D" id="1.25.40.570">
    <property type="match status" value="1"/>
</dbReference>
<evidence type="ECO:0000256" key="2">
    <source>
        <dbReference type="ARBA" id="ARBA00004496"/>
    </source>
</evidence>
<dbReference type="AlphaFoldDB" id="A0A9Q8SJJ1"/>
<evidence type="ECO:0000256" key="6">
    <source>
        <dbReference type="ARBA" id="ARBA00023242"/>
    </source>
</evidence>
<dbReference type="SUPFAM" id="SSF46785">
    <property type="entry name" value="Winged helix' DNA-binding domain"/>
    <property type="match status" value="1"/>
</dbReference>
<keyword evidence="8" id="KW-0647">Proteasome</keyword>
<dbReference type="PROSITE" id="PS50250">
    <property type="entry name" value="PCI"/>
    <property type="match status" value="1"/>
</dbReference>
<dbReference type="PANTHER" id="PTHR14145">
    <property type="entry name" value="26S PROTESOME SUBUNIT 6"/>
    <property type="match status" value="1"/>
</dbReference>
<evidence type="ECO:0000259" key="7">
    <source>
        <dbReference type="PROSITE" id="PS50250"/>
    </source>
</evidence>
<name>A0A9Q8SJJ1_9PEZI</name>
<dbReference type="RefSeq" id="XP_049140178.1">
    <property type="nucleotide sequence ID" value="XM_049283035.1"/>
</dbReference>
<dbReference type="InterPro" id="IPR045135">
    <property type="entry name" value="Rpn7_N"/>
</dbReference>
<evidence type="ECO:0000256" key="1">
    <source>
        <dbReference type="ARBA" id="ARBA00004123"/>
    </source>
</evidence>
<protein>
    <submittedName>
        <fullName evidence="8">26S proteasome subunit RPN7</fullName>
    </submittedName>
</protein>
<gene>
    <name evidence="8" type="ORF">CLUP02_04018</name>
</gene>
<dbReference type="InterPro" id="IPR019585">
    <property type="entry name" value="Rpn7/CSN1"/>
</dbReference>
<keyword evidence="9" id="KW-1185">Reference proteome</keyword>
<dbReference type="InterPro" id="IPR036390">
    <property type="entry name" value="WH_DNA-bd_sf"/>
</dbReference>
<sequence>MAAASANASLDSNALLAFFTQMDDQGGVIVRGASPSSKLSLLTSLTSLSLPTPKRTYPIYLDLYIQNYTGTMFPTTARLNLPPRVSAPFCPRAKAPPPSGGELLLTTATGRTRFERLFLIGRTCVPLCVDALKAAVAEAKKGQDTQRYRDVVELIQVAAPLEPEATFDQSWVELTDRANNAKTHALEGELKGYKMNLIKESIRMGNEDLGRHFESIGDLNSAGEAYSRMRPDVSTSKHIIDVGKHLVNVTLQRREWPMVIANLSKITGVQNGDEEKGLQPYVKIVQGIALMGLEKFDEAAKSFLQTDAGKEGVDYSNIASPNDVAVYGGLLALATMDRKELQARVLDNQNFRTFLELEPHIRKAISLFVNGRYSACLAILEAYRADYLLDIYLQKHVPTLYSQIRSKCIVQYFIPFSCVTLSSLEDAFAVPGKPLIDELVAMIRGGVLQARINTIDKTLVAVSPNPRATLQRMVLDTIDAYERDATERIRRMSIIAADMEVKTMRKGNAHAGAQGIDELWFEQSNRPTLMALRCGGGDGPRGDGDTGRVVVLSQKPKIFGWSTANAEVQTGRSRDRSLAISKEKHTYACQHVSCAVGSFRRHGTFVLGMSLATGIGHGASRSGWDGGAAKATGGGVDRGIPGADRLRLTQQA</sequence>
<proteinExistence type="inferred from homology"/>
<dbReference type="EMBL" id="CP019474">
    <property type="protein sequence ID" value="UQC78541.1"/>
    <property type="molecule type" value="Genomic_DNA"/>
</dbReference>
<accession>A0A9Q8SJJ1</accession>
<dbReference type="GeneID" id="73338045"/>
<comment type="similarity">
    <text evidence="3">Belongs to the CSN1 family.</text>
</comment>
<dbReference type="SMART" id="SM00088">
    <property type="entry name" value="PINT"/>
    <property type="match status" value="1"/>
</dbReference>
<dbReference type="Pfam" id="PF10602">
    <property type="entry name" value="RPN7"/>
    <property type="match status" value="1"/>
</dbReference>
<evidence type="ECO:0000256" key="4">
    <source>
        <dbReference type="ARBA" id="ARBA00022490"/>
    </source>
</evidence>
<evidence type="ECO:0000256" key="3">
    <source>
        <dbReference type="ARBA" id="ARBA00008793"/>
    </source>
</evidence>
<dbReference type="Pfam" id="PF01399">
    <property type="entry name" value="PCI"/>
    <property type="match status" value="1"/>
</dbReference>
<organism evidence="8 9">
    <name type="scientific">Colletotrichum lupini</name>
    <dbReference type="NCBI Taxonomy" id="145971"/>
    <lineage>
        <taxon>Eukaryota</taxon>
        <taxon>Fungi</taxon>
        <taxon>Dikarya</taxon>
        <taxon>Ascomycota</taxon>
        <taxon>Pezizomycotina</taxon>
        <taxon>Sordariomycetes</taxon>
        <taxon>Hypocreomycetidae</taxon>
        <taxon>Glomerellales</taxon>
        <taxon>Glomerellaceae</taxon>
        <taxon>Colletotrichum</taxon>
        <taxon>Colletotrichum acutatum species complex</taxon>
    </lineage>
</organism>
<keyword evidence="5" id="KW-0736">Signalosome</keyword>
<dbReference type="GO" id="GO:0005737">
    <property type="term" value="C:cytoplasm"/>
    <property type="evidence" value="ECO:0007669"/>
    <property type="project" value="UniProtKB-SubCell"/>
</dbReference>
<reference evidence="8" key="1">
    <citation type="journal article" date="2021" name="Mol. Plant Microbe Interact.">
        <title>Complete Genome Sequence of the Plant-Pathogenic Fungus Colletotrichum lupini.</title>
        <authorList>
            <person name="Baroncelli R."/>
            <person name="Pensec F."/>
            <person name="Da Lio D."/>
            <person name="Boufleur T."/>
            <person name="Vicente I."/>
            <person name="Sarrocco S."/>
            <person name="Picot A."/>
            <person name="Baraldi E."/>
            <person name="Sukno S."/>
            <person name="Thon M."/>
            <person name="Le Floch G."/>
        </authorList>
    </citation>
    <scope>NUCLEOTIDE SEQUENCE</scope>
    <source>
        <strain evidence="8">IMI 504893</strain>
    </source>
</reference>
<dbReference type="PANTHER" id="PTHR14145:SF2">
    <property type="entry name" value="COP9 SIGNALOSOME COMPLEX SUBUNIT 1"/>
    <property type="match status" value="1"/>
</dbReference>
<dbReference type="KEGG" id="clup:CLUP02_04018"/>
<feature type="domain" description="PCI" evidence="7">
    <location>
        <begin position="295"/>
        <end position="466"/>
    </location>
</feature>
<keyword evidence="4" id="KW-0963">Cytoplasm</keyword>
<evidence type="ECO:0000313" key="9">
    <source>
        <dbReference type="Proteomes" id="UP000830671"/>
    </source>
</evidence>
<keyword evidence="6" id="KW-0539">Nucleus</keyword>
<dbReference type="InterPro" id="IPR000717">
    <property type="entry name" value="PCI_dom"/>
</dbReference>
<comment type="subcellular location">
    <subcellularLocation>
        <location evidence="2">Cytoplasm</location>
    </subcellularLocation>
    <subcellularLocation>
        <location evidence="1">Nucleus</location>
    </subcellularLocation>
</comment>